<accession>A0ABX1W2L7</accession>
<dbReference type="Gene3D" id="2.60.120.260">
    <property type="entry name" value="Galactose-binding domain-like"/>
    <property type="match status" value="1"/>
</dbReference>
<organism evidence="3 4">
    <name type="scientific">Mucilaginibacter humi</name>
    <dbReference type="NCBI Taxonomy" id="2732510"/>
    <lineage>
        <taxon>Bacteria</taxon>
        <taxon>Pseudomonadati</taxon>
        <taxon>Bacteroidota</taxon>
        <taxon>Sphingobacteriia</taxon>
        <taxon>Sphingobacteriales</taxon>
        <taxon>Sphingobacteriaceae</taxon>
        <taxon>Mucilaginibacter</taxon>
    </lineage>
</organism>
<keyword evidence="4" id="KW-1185">Reference proteome</keyword>
<dbReference type="PANTHER" id="PTHR43817">
    <property type="entry name" value="GLYCOSYL HYDROLASE"/>
    <property type="match status" value="1"/>
</dbReference>
<dbReference type="Pfam" id="PF17132">
    <property type="entry name" value="Glyco_hydro_106"/>
    <property type="match status" value="1"/>
</dbReference>
<name>A0ABX1W2L7_9SPHI</name>
<dbReference type="PANTHER" id="PTHR43817:SF1">
    <property type="entry name" value="HYDROLASE, FAMILY 43, PUTATIVE (AFU_ORTHOLOGUE AFUA_3G01660)-RELATED"/>
    <property type="match status" value="1"/>
</dbReference>
<dbReference type="InterPro" id="IPR008979">
    <property type="entry name" value="Galactose-bd-like_sf"/>
</dbReference>
<proteinExistence type="predicted"/>
<evidence type="ECO:0000256" key="2">
    <source>
        <dbReference type="ARBA" id="ARBA00022801"/>
    </source>
</evidence>
<dbReference type="NCBIfam" id="NF045579">
    <property type="entry name" value="rhamnoside_JR"/>
    <property type="match status" value="1"/>
</dbReference>
<protein>
    <recommendedName>
        <fullName evidence="5">Glycosyl hydrolases family 2 sugar binding domain-containing protein</fullName>
    </recommendedName>
</protein>
<gene>
    <name evidence="3" type="ORF">HK413_08725</name>
</gene>
<dbReference type="Proteomes" id="UP000566071">
    <property type="component" value="Unassembled WGS sequence"/>
</dbReference>
<keyword evidence="2" id="KW-0378">Hydrolase</keyword>
<evidence type="ECO:0000313" key="3">
    <source>
        <dbReference type="EMBL" id="NNU34208.1"/>
    </source>
</evidence>
<evidence type="ECO:0000256" key="1">
    <source>
        <dbReference type="ARBA" id="ARBA00022729"/>
    </source>
</evidence>
<dbReference type="SUPFAM" id="SSF49785">
    <property type="entry name" value="Galactose-binding domain-like"/>
    <property type="match status" value="1"/>
</dbReference>
<sequence length="613" mass="67884">MRNYDLISRLPALVGITVGDSVQSEGIRRDYYRTIADLIAKNHYGRLKELANKNGLISYSEASGPNSAQLDGMKNSSKVDVAMGEFWIPSVHRPTPERRFLLRNTANANHIYGKLLTPCEAFTSVGPHWEETFFDLKNVADQAFCDGTNSIVFHNFSHSSSVTGKPGFVYFAGTHYSRNVTWWEQTPAFNAYVGRCSYMLQQGLFVADALYFVGDGIGHGEPQKTQPSLPAPGYDHDNLNLDALLTRVSVKNERFVLPDGMSYKILVMPAHAKIAPQALDKIASLVAAGGVVVGPRPEGIAGLTINPTETTRLEKVIAMLWDKSKPKHVVTDRTAAEVLSDLSIAPDFSYTGLSDAGDIDWIHRKAGNQDIYFIASRWDAGEKINATFRVSGKQPEIWNPVTGETRPATAFTQANGLTTVPLEFDPRGSVFIVFRKSIATKTQGKVRSNYPILLNTTILTGGWDLHFDPKWGGPANLHIDSLIDWTKFDDYNIRHYSGTAVYNKTFTIDKRSAGKKLILDLGEVHEEAVVKVNGVNPGVVWTRPAQVDITQAAHHGINKLEITVVNLWPNRLIGDEPLPIEKRFTLTNMHKFNKDTPLYPSGLIGPVKIQEAK</sequence>
<comment type="caution">
    <text evidence="3">The sequence shown here is derived from an EMBL/GenBank/DDBJ whole genome shotgun (WGS) entry which is preliminary data.</text>
</comment>
<evidence type="ECO:0008006" key="5">
    <source>
        <dbReference type="Google" id="ProtNLM"/>
    </source>
</evidence>
<dbReference type="RefSeq" id="WP_175269893.1">
    <property type="nucleotide sequence ID" value="NZ_JABFCR010000035.1"/>
</dbReference>
<evidence type="ECO:0000313" key="4">
    <source>
        <dbReference type="Proteomes" id="UP000566071"/>
    </source>
</evidence>
<dbReference type="EMBL" id="JABFCR010000035">
    <property type="protein sequence ID" value="NNU34208.1"/>
    <property type="molecule type" value="Genomic_DNA"/>
</dbReference>
<reference evidence="3 4" key="1">
    <citation type="submission" date="2020-05" db="EMBL/GenBank/DDBJ databases">
        <authorList>
            <person name="Khan S.A."/>
            <person name="Jeon C.O."/>
            <person name="Chun B.H."/>
        </authorList>
    </citation>
    <scope>NUCLEOTIDE SEQUENCE [LARGE SCALE GENOMIC DNA]</scope>
    <source>
        <strain evidence="3 4">S1162</strain>
    </source>
</reference>
<keyword evidence="1" id="KW-0732">Signal</keyword>